<protein>
    <recommendedName>
        <fullName evidence="4">Secreted protein</fullName>
    </recommendedName>
</protein>
<reference evidence="2" key="1">
    <citation type="submission" date="2020-06" db="EMBL/GenBank/DDBJ databases">
        <title>WGS assembly of Ceratodon purpureus strain R40.</title>
        <authorList>
            <person name="Carey S.B."/>
            <person name="Jenkins J."/>
            <person name="Shu S."/>
            <person name="Lovell J.T."/>
            <person name="Sreedasyam A."/>
            <person name="Maumus F."/>
            <person name="Tiley G.P."/>
            <person name="Fernandez-Pozo N."/>
            <person name="Barry K."/>
            <person name="Chen C."/>
            <person name="Wang M."/>
            <person name="Lipzen A."/>
            <person name="Daum C."/>
            <person name="Saski C.A."/>
            <person name="Payton A.C."/>
            <person name="Mcbreen J.C."/>
            <person name="Conrad R.E."/>
            <person name="Kollar L.M."/>
            <person name="Olsson S."/>
            <person name="Huttunen S."/>
            <person name="Landis J.B."/>
            <person name="Wickett N.J."/>
            <person name="Johnson M.G."/>
            <person name="Rensing S.A."/>
            <person name="Grimwood J."/>
            <person name="Schmutz J."/>
            <person name="Mcdaniel S.F."/>
        </authorList>
    </citation>
    <scope>NUCLEOTIDE SEQUENCE</scope>
    <source>
        <strain evidence="2">R40</strain>
    </source>
</reference>
<comment type="caution">
    <text evidence="2">The sequence shown here is derived from an EMBL/GenBank/DDBJ whole genome shotgun (WGS) entry which is preliminary data.</text>
</comment>
<keyword evidence="3" id="KW-1185">Reference proteome</keyword>
<feature type="chain" id="PRO_5035824560" description="Secreted protein" evidence="1">
    <location>
        <begin position="23"/>
        <end position="87"/>
    </location>
</feature>
<accession>A0A8T0H8K2</accession>
<dbReference type="Proteomes" id="UP000822688">
    <property type="component" value="Chromosome 7"/>
</dbReference>
<sequence length="87" mass="10141">MQTIGLWCFGTFAFLFIRVSNTLVSRSEPLNLNHRLLRGIKRPKHGIAEIQQIHTRNHQNKSDRNLLLQTRCVTASRLRRAESIVYV</sequence>
<dbReference type="AlphaFoldDB" id="A0A8T0H8K2"/>
<evidence type="ECO:0000313" key="2">
    <source>
        <dbReference type="EMBL" id="KAG0566569.1"/>
    </source>
</evidence>
<proteinExistence type="predicted"/>
<feature type="signal peptide" evidence="1">
    <location>
        <begin position="1"/>
        <end position="22"/>
    </location>
</feature>
<organism evidence="2 3">
    <name type="scientific">Ceratodon purpureus</name>
    <name type="common">Fire moss</name>
    <name type="synonym">Dicranum purpureum</name>
    <dbReference type="NCBI Taxonomy" id="3225"/>
    <lineage>
        <taxon>Eukaryota</taxon>
        <taxon>Viridiplantae</taxon>
        <taxon>Streptophyta</taxon>
        <taxon>Embryophyta</taxon>
        <taxon>Bryophyta</taxon>
        <taxon>Bryophytina</taxon>
        <taxon>Bryopsida</taxon>
        <taxon>Dicranidae</taxon>
        <taxon>Pseudoditrichales</taxon>
        <taxon>Ditrichaceae</taxon>
        <taxon>Ceratodon</taxon>
    </lineage>
</organism>
<evidence type="ECO:0000256" key="1">
    <source>
        <dbReference type="SAM" id="SignalP"/>
    </source>
</evidence>
<gene>
    <name evidence="2" type="ORF">KC19_7G073300</name>
</gene>
<keyword evidence="1" id="KW-0732">Signal</keyword>
<dbReference type="EMBL" id="CM026428">
    <property type="protein sequence ID" value="KAG0566569.1"/>
    <property type="molecule type" value="Genomic_DNA"/>
</dbReference>
<name>A0A8T0H8K2_CERPU</name>
<evidence type="ECO:0008006" key="4">
    <source>
        <dbReference type="Google" id="ProtNLM"/>
    </source>
</evidence>
<evidence type="ECO:0000313" key="3">
    <source>
        <dbReference type="Proteomes" id="UP000822688"/>
    </source>
</evidence>